<dbReference type="EMBL" id="CP031005">
    <property type="protein sequence ID" value="AXN36856.1"/>
    <property type="molecule type" value="Genomic_DNA"/>
</dbReference>
<evidence type="ECO:0008006" key="5">
    <source>
        <dbReference type="Google" id="ProtNLM"/>
    </source>
</evidence>
<reference evidence="3 4" key="1">
    <citation type="submission" date="2018-07" db="EMBL/GenBank/DDBJ databases">
        <title>Lactobacillus curvatus genome sequence.</title>
        <authorList>
            <person name="Prechtl R."/>
        </authorList>
    </citation>
    <scope>NUCLEOTIDE SEQUENCE [LARGE SCALE GENOMIC DNA]</scope>
    <source>
        <strain evidence="3 4">TMW 1.1928</strain>
        <plasmid evidence="3 4">p-1.1928_2</plasmid>
    </source>
</reference>
<name>A0A385AHM5_LATCU</name>
<keyword evidence="3" id="KW-0614">Plasmid</keyword>
<sequence length="131" mass="14894">MFNDFSVCGRATRDPYYQEDANGVQTALFTLANEVTYKGKKQVSYVPVVFWGKNAQRIHENITKGTLLIVSGRLSIQTTRLNDKEYQQKCQLIGRDFSILSGHKTNRVEEPMLSIERAITDDSIDFNQGVD</sequence>
<geneLocation type="plasmid" evidence="3 4">
    <name>p-1.1928_2</name>
</geneLocation>
<proteinExistence type="predicted"/>
<dbReference type="GO" id="GO:0003697">
    <property type="term" value="F:single-stranded DNA binding"/>
    <property type="evidence" value="ECO:0007669"/>
    <property type="project" value="InterPro"/>
</dbReference>
<dbReference type="Pfam" id="PF00436">
    <property type="entry name" value="SSB"/>
    <property type="match status" value="1"/>
</dbReference>
<accession>A0A385AHM5</accession>
<evidence type="ECO:0000256" key="1">
    <source>
        <dbReference type="ARBA" id="ARBA00023125"/>
    </source>
</evidence>
<dbReference type="RefSeq" id="WP_116843810.1">
    <property type="nucleotide sequence ID" value="NZ_CP031005.1"/>
</dbReference>
<dbReference type="InterPro" id="IPR012340">
    <property type="entry name" value="NA-bd_OB-fold"/>
</dbReference>
<dbReference type="InterPro" id="IPR000424">
    <property type="entry name" value="Primosome_PriB/ssb"/>
</dbReference>
<evidence type="ECO:0000256" key="2">
    <source>
        <dbReference type="PROSITE-ProRule" id="PRU00252"/>
    </source>
</evidence>
<evidence type="ECO:0000313" key="4">
    <source>
        <dbReference type="Proteomes" id="UP000257607"/>
    </source>
</evidence>
<dbReference type="SUPFAM" id="SSF50249">
    <property type="entry name" value="Nucleic acid-binding proteins"/>
    <property type="match status" value="1"/>
</dbReference>
<dbReference type="AlphaFoldDB" id="A0A385AHM5"/>
<organism evidence="3 4">
    <name type="scientific">Latilactobacillus curvatus</name>
    <name type="common">Lactobacillus curvatus</name>
    <dbReference type="NCBI Taxonomy" id="28038"/>
    <lineage>
        <taxon>Bacteria</taxon>
        <taxon>Bacillati</taxon>
        <taxon>Bacillota</taxon>
        <taxon>Bacilli</taxon>
        <taxon>Lactobacillales</taxon>
        <taxon>Lactobacillaceae</taxon>
        <taxon>Latilactobacillus</taxon>
    </lineage>
</organism>
<evidence type="ECO:0000313" key="3">
    <source>
        <dbReference type="EMBL" id="AXN36856.1"/>
    </source>
</evidence>
<dbReference type="PROSITE" id="PS50935">
    <property type="entry name" value="SSB"/>
    <property type="match status" value="1"/>
</dbReference>
<dbReference type="CDD" id="cd04496">
    <property type="entry name" value="SSB_OBF"/>
    <property type="match status" value="1"/>
</dbReference>
<keyword evidence="1 2" id="KW-0238">DNA-binding</keyword>
<gene>
    <name evidence="3" type="ORF">DT351_10940</name>
</gene>
<dbReference type="Proteomes" id="UP000257607">
    <property type="component" value="Plasmid p-1.1928_2"/>
</dbReference>
<protein>
    <recommendedName>
        <fullName evidence="5">Single-stranded DNA-binding protein</fullName>
    </recommendedName>
</protein>
<dbReference type="Gene3D" id="2.40.50.140">
    <property type="entry name" value="Nucleic acid-binding proteins"/>
    <property type="match status" value="1"/>
</dbReference>